<reference evidence="1 2" key="1">
    <citation type="submission" date="2023-05" db="EMBL/GenBank/DDBJ databases">
        <title>A 100% complete, gapless, phased diploid assembly of the Scenedesmus obliquus UTEX 3031 genome.</title>
        <authorList>
            <person name="Biondi T.C."/>
            <person name="Hanschen E.R."/>
            <person name="Kwon T."/>
            <person name="Eng W."/>
            <person name="Kruse C.P.S."/>
            <person name="Koehler S.I."/>
            <person name="Kunde Y."/>
            <person name="Gleasner C.D."/>
            <person name="You Mak K.T."/>
            <person name="Polle J."/>
            <person name="Hovde B.T."/>
            <person name="Starkenburg S.R."/>
        </authorList>
    </citation>
    <scope>NUCLEOTIDE SEQUENCE [LARGE SCALE GENOMIC DNA]</scope>
    <source>
        <strain evidence="1 2">DOE0152z</strain>
    </source>
</reference>
<organism evidence="1 2">
    <name type="scientific">Tetradesmus obliquus</name>
    <name type="common">Green alga</name>
    <name type="synonym">Acutodesmus obliquus</name>
    <dbReference type="NCBI Taxonomy" id="3088"/>
    <lineage>
        <taxon>Eukaryota</taxon>
        <taxon>Viridiplantae</taxon>
        <taxon>Chlorophyta</taxon>
        <taxon>core chlorophytes</taxon>
        <taxon>Chlorophyceae</taxon>
        <taxon>CS clade</taxon>
        <taxon>Sphaeropleales</taxon>
        <taxon>Scenedesmaceae</taxon>
        <taxon>Tetradesmus</taxon>
    </lineage>
</organism>
<evidence type="ECO:0000313" key="2">
    <source>
        <dbReference type="Proteomes" id="UP001244341"/>
    </source>
</evidence>
<keyword evidence="2" id="KW-1185">Reference proteome</keyword>
<dbReference type="Pfam" id="PF12014">
    <property type="entry name" value="Cyclin_D1_bind"/>
    <property type="match status" value="1"/>
</dbReference>
<proteinExistence type="predicted"/>
<evidence type="ECO:0008006" key="3">
    <source>
        <dbReference type="Google" id="ProtNLM"/>
    </source>
</evidence>
<name>A0ABY8TX10_TETOB</name>
<sequence>MANELAGCFADPELWRAASHKQLWIGLLLPFGQLLGRLWHSTTAPSGMLLAVDAEAPRLVARSIYYKTLNGGPFCHDVFAVELPGPDSKAVLNRAGMRQLRVKERYRGRAQIAYAEFDRPQVIAAELVLFDSPDCVGLLWKRPMDSFSLFSRASQLPRVPQA</sequence>
<gene>
    <name evidence="1" type="ORF">OEZ85_006979</name>
</gene>
<dbReference type="EMBL" id="CP126211">
    <property type="protein sequence ID" value="WIA13399.1"/>
    <property type="molecule type" value="Genomic_DNA"/>
</dbReference>
<evidence type="ECO:0000313" key="1">
    <source>
        <dbReference type="EMBL" id="WIA13399.1"/>
    </source>
</evidence>
<protein>
    <recommendedName>
        <fullName evidence="3">DUF4166 domain-containing protein</fullName>
    </recommendedName>
</protein>
<accession>A0ABY8TX10</accession>
<dbReference type="Proteomes" id="UP001244341">
    <property type="component" value="Chromosome 4b"/>
</dbReference>